<reference evidence="1 2" key="1">
    <citation type="journal article" date="2022" name="bioRxiv">
        <title>An ancient truncated duplication of the anti-Mullerian hormone receptor type 2 gene is a potential conserved master sex determinant in the Pangasiidae catfish family.</title>
        <authorList>
            <person name="Wen M."/>
            <person name="Pan Q."/>
            <person name="Jouanno E."/>
            <person name="Montfort J."/>
            <person name="Zahm M."/>
            <person name="Cabau C."/>
            <person name="Klopp C."/>
            <person name="Iampietro C."/>
            <person name="Roques C."/>
            <person name="Bouchez O."/>
            <person name="Castinel A."/>
            <person name="Donnadieu C."/>
            <person name="Parrinello H."/>
            <person name="Poncet C."/>
            <person name="Belmonte E."/>
            <person name="Gautier V."/>
            <person name="Avarre J.-C."/>
            <person name="Dugue R."/>
            <person name="Gustiano R."/>
            <person name="Ha T.T.T."/>
            <person name="Campet M."/>
            <person name="Sriphairoj K."/>
            <person name="Ribolli J."/>
            <person name="de Almeida F.L."/>
            <person name="Desvignes T."/>
            <person name="Postlethwait J.H."/>
            <person name="Bucao C.F."/>
            <person name="Robinson-Rechavi M."/>
            <person name="Bobe J."/>
            <person name="Herpin A."/>
            <person name="Guiguen Y."/>
        </authorList>
    </citation>
    <scope>NUCLEOTIDE SEQUENCE [LARGE SCALE GENOMIC DNA]</scope>
    <source>
        <strain evidence="1">YG-Dec2019</strain>
    </source>
</reference>
<sequence>MRGRTLFSKSYVSQKLPGPLLRPGKKTKPCFSGSQEGGGLTGLSPRRINWKGMKCQACSHRRETPETLPPPPTPPHPSNLPQP</sequence>
<evidence type="ECO:0000313" key="2">
    <source>
        <dbReference type="Proteomes" id="UP000829447"/>
    </source>
</evidence>
<gene>
    <name evidence="1" type="ORF">PGIGA_G00062900</name>
</gene>
<proteinExistence type="predicted"/>
<keyword evidence="2" id="KW-1185">Reference proteome</keyword>
<organism evidence="1 2">
    <name type="scientific">Pangasianodon gigas</name>
    <name type="common">Mekong giant catfish</name>
    <name type="synonym">Pangasius gigas</name>
    <dbReference type="NCBI Taxonomy" id="30993"/>
    <lineage>
        <taxon>Eukaryota</taxon>
        <taxon>Metazoa</taxon>
        <taxon>Chordata</taxon>
        <taxon>Craniata</taxon>
        <taxon>Vertebrata</taxon>
        <taxon>Euteleostomi</taxon>
        <taxon>Actinopterygii</taxon>
        <taxon>Neopterygii</taxon>
        <taxon>Teleostei</taxon>
        <taxon>Ostariophysi</taxon>
        <taxon>Siluriformes</taxon>
        <taxon>Pangasiidae</taxon>
        <taxon>Pangasianodon</taxon>
    </lineage>
</organism>
<accession>A0ACC5X5R5</accession>
<comment type="caution">
    <text evidence="1">The sequence shown here is derived from an EMBL/GenBank/DDBJ whole genome shotgun (WGS) entry which is preliminary data.</text>
</comment>
<name>A0ACC5X5R5_PANGG</name>
<dbReference type="Proteomes" id="UP000829447">
    <property type="component" value="Linkage Group LG15"/>
</dbReference>
<evidence type="ECO:0000313" key="1">
    <source>
        <dbReference type="EMBL" id="MCI4386477.1"/>
    </source>
</evidence>
<protein>
    <submittedName>
        <fullName evidence="1">Uncharacterized protein</fullName>
    </submittedName>
</protein>
<dbReference type="EMBL" id="CM040468">
    <property type="protein sequence ID" value="MCI4386477.1"/>
    <property type="molecule type" value="Genomic_DNA"/>
</dbReference>